<evidence type="ECO:0000313" key="10">
    <source>
        <dbReference type="Proteomes" id="UP000019147"/>
    </source>
</evidence>
<evidence type="ECO:0000259" key="8">
    <source>
        <dbReference type="Pfam" id="PF13742"/>
    </source>
</evidence>
<feature type="domain" description="Exonuclease VII large subunit C-terminal" evidence="7">
    <location>
        <begin position="124"/>
        <end position="383"/>
    </location>
</feature>
<organism evidence="9 10">
    <name type="scientific">Chlamydia gallinacea 08-1274/3</name>
    <dbReference type="NCBI Taxonomy" id="1143323"/>
    <lineage>
        <taxon>Bacteria</taxon>
        <taxon>Pseudomonadati</taxon>
        <taxon>Chlamydiota</taxon>
        <taxon>Chlamydiia</taxon>
        <taxon>Chlamydiales</taxon>
        <taxon>Chlamydiaceae</taxon>
        <taxon>Chlamydia/Chlamydophila group</taxon>
        <taxon>Chlamydia</taxon>
    </lineage>
</organism>
<comment type="subunit">
    <text evidence="5">Heterooligomer composed of large and small subunits.</text>
</comment>
<dbReference type="RefSeq" id="WP_021828168.1">
    <property type="nucleotide sequence ID" value="NZ_CP015840.1"/>
</dbReference>
<dbReference type="Proteomes" id="UP000019147">
    <property type="component" value="Chromosome"/>
</dbReference>
<dbReference type="KEGG" id="cgz:M787_003380"/>
<comment type="similarity">
    <text evidence="5 6">Belongs to the XseA family.</text>
</comment>
<dbReference type="PANTHER" id="PTHR30008:SF0">
    <property type="entry name" value="EXODEOXYRIBONUCLEASE 7 LARGE SUBUNIT"/>
    <property type="match status" value="1"/>
</dbReference>
<protein>
    <recommendedName>
        <fullName evidence="5">Exodeoxyribonuclease 7 large subunit</fullName>
        <ecNumber evidence="5">3.1.11.6</ecNumber>
    </recommendedName>
    <alternativeName>
        <fullName evidence="5">Exodeoxyribonuclease VII large subunit</fullName>
        <shortName evidence="5">Exonuclease VII large subunit</shortName>
    </alternativeName>
</protein>
<dbReference type="eggNOG" id="COG1570">
    <property type="taxonomic scope" value="Bacteria"/>
</dbReference>
<feature type="domain" description="OB-fold nucleic acid binding" evidence="8">
    <location>
        <begin position="9"/>
        <end position="99"/>
    </location>
</feature>
<reference evidence="9 10" key="1">
    <citation type="journal article" date="2014" name="Syst. Appl. Microbiol.">
        <title>Evidence for the existence of two new members of the family Chlamydiaceae and proposal of Chlamydia avium sp. nov. and Chlamydia gallinacea sp. nov.</title>
        <authorList>
            <person name="Sachse K."/>
            <person name="Laroucau K."/>
            <person name="Riege K."/>
            <person name="Wehner S."/>
            <person name="Dilcher M."/>
            <person name="Creasy H.H."/>
            <person name="Weidmann M."/>
            <person name="Myers G."/>
            <person name="Vorimore F."/>
            <person name="Vicari N."/>
            <person name="Magnino S."/>
            <person name="Liebler-Tenorio E."/>
            <person name="Ruettger A."/>
            <person name="Bavoil P.M."/>
            <person name="Hufert F.T."/>
            <person name="Rossello-Mora R."/>
            <person name="Marz M."/>
        </authorList>
    </citation>
    <scope>NUCLEOTIDE SEQUENCE [LARGE SCALE GENOMIC DNA]</scope>
    <source>
        <strain evidence="9 10">08-1274/3</strain>
    </source>
</reference>
<dbReference type="OrthoDB" id="9802795at2"/>
<dbReference type="GO" id="GO:0006308">
    <property type="term" value="P:DNA catabolic process"/>
    <property type="evidence" value="ECO:0007669"/>
    <property type="project" value="UniProtKB-UniRule"/>
</dbReference>
<feature type="domain" description="Exonuclease VII large subunit C-terminal" evidence="7">
    <location>
        <begin position="402"/>
        <end position="540"/>
    </location>
</feature>
<sequence>MLMSSSPQTVASLTKSIKNLLESNFCHIVVKGELSNVSLQPSGHLYFGIKDSTAFLHGAFFHFKSQYFDRYPKDGDSVILHGKLAVYAPRGQYQIIAHALIYAGEGDLLHKLEETKKRLAAEGYFSKERKQPLPHLPQCIGVITSPTGAVIQDILRILSRRCHQYKVLLYPVTVQGETAAKEIVKAIEVMNTEKLADVLILARGGGNIEDLWAFNEEILVKAVATSSLPIISAVGHETDYTLCDFAADVRAPTPSAAAEIVCQSSEQLLHTLQSSLTHLHTHAQQFLSAKKQQLLQWRRHLTRIDLFHSAQQSLDYLRLSIERLMQTKLSQALQHYKQSSRWLRSNFLHRTSQRLCNIAHLLYMGLCNQLSAWKHRYFHIKKNLTIPYTQPFSQKLFLWKLQVLRVLRQRIQSSLYFFNHKQKRLAYGAHSLNQKIFQEKQSLLNINKRIISLTSHQLHAYKENMITYDNTLYQALRRIIERNQEKYHTLYKQLLSLNPKHVLQRGYAMLFDFNKHCAIISVKNLQKHHQIKVRLHDGEAILSVEDVQYL</sequence>
<proteinExistence type="inferred from homology"/>
<dbReference type="AlphaFoldDB" id="A0A173DZJ7"/>
<dbReference type="GO" id="GO:0005737">
    <property type="term" value="C:cytoplasm"/>
    <property type="evidence" value="ECO:0007669"/>
    <property type="project" value="UniProtKB-SubCell"/>
</dbReference>
<dbReference type="GeneID" id="81478346"/>
<evidence type="ECO:0000256" key="2">
    <source>
        <dbReference type="ARBA" id="ARBA00022722"/>
    </source>
</evidence>
<dbReference type="HAMAP" id="MF_00378">
    <property type="entry name" value="Exonuc_7_L"/>
    <property type="match status" value="1"/>
</dbReference>
<evidence type="ECO:0000256" key="5">
    <source>
        <dbReference type="HAMAP-Rule" id="MF_00378"/>
    </source>
</evidence>
<keyword evidence="1 5" id="KW-0963">Cytoplasm</keyword>
<dbReference type="Pfam" id="PF02601">
    <property type="entry name" value="Exonuc_VII_L"/>
    <property type="match status" value="2"/>
</dbReference>
<dbReference type="InterPro" id="IPR003753">
    <property type="entry name" value="Exonuc_VII_L"/>
</dbReference>
<dbReference type="STRING" id="1143323.M787_003380"/>
<evidence type="ECO:0000256" key="1">
    <source>
        <dbReference type="ARBA" id="ARBA00022490"/>
    </source>
</evidence>
<dbReference type="GO" id="GO:0008855">
    <property type="term" value="F:exodeoxyribonuclease VII activity"/>
    <property type="evidence" value="ECO:0007669"/>
    <property type="project" value="UniProtKB-UniRule"/>
</dbReference>
<dbReference type="NCBIfam" id="TIGR00237">
    <property type="entry name" value="xseA"/>
    <property type="match status" value="1"/>
</dbReference>
<dbReference type="GO" id="GO:0009318">
    <property type="term" value="C:exodeoxyribonuclease VII complex"/>
    <property type="evidence" value="ECO:0007669"/>
    <property type="project" value="UniProtKB-UniRule"/>
</dbReference>
<name>A0A173DZJ7_9CHLA</name>
<evidence type="ECO:0000256" key="6">
    <source>
        <dbReference type="RuleBase" id="RU004355"/>
    </source>
</evidence>
<dbReference type="Pfam" id="PF13742">
    <property type="entry name" value="tRNA_anti_2"/>
    <property type="match status" value="1"/>
</dbReference>
<dbReference type="GO" id="GO:0003676">
    <property type="term" value="F:nucleic acid binding"/>
    <property type="evidence" value="ECO:0007669"/>
    <property type="project" value="InterPro"/>
</dbReference>
<accession>A0A173DZJ7</accession>
<dbReference type="EMBL" id="CP015840">
    <property type="protein sequence ID" value="ANG66350.1"/>
    <property type="molecule type" value="Genomic_DNA"/>
</dbReference>
<dbReference type="EC" id="3.1.11.6" evidence="5"/>
<evidence type="ECO:0000256" key="4">
    <source>
        <dbReference type="ARBA" id="ARBA00022839"/>
    </source>
</evidence>
<keyword evidence="4 5" id="KW-0269">Exonuclease</keyword>
<dbReference type="InterPro" id="IPR020579">
    <property type="entry name" value="Exonuc_VII_lsu_C"/>
</dbReference>
<comment type="function">
    <text evidence="5">Bidirectionally degrades single-stranded DNA into large acid-insoluble oligonucleotides, which are then degraded further into small acid-soluble oligonucleotides.</text>
</comment>
<evidence type="ECO:0000256" key="3">
    <source>
        <dbReference type="ARBA" id="ARBA00022801"/>
    </source>
</evidence>
<dbReference type="CDD" id="cd04489">
    <property type="entry name" value="ExoVII_LU_OBF"/>
    <property type="match status" value="1"/>
</dbReference>
<keyword evidence="3 5" id="KW-0378">Hydrolase</keyword>
<comment type="subcellular location">
    <subcellularLocation>
        <location evidence="5 6">Cytoplasm</location>
    </subcellularLocation>
</comment>
<evidence type="ECO:0000259" key="7">
    <source>
        <dbReference type="Pfam" id="PF02601"/>
    </source>
</evidence>
<comment type="catalytic activity">
    <reaction evidence="5 6">
        <text>Exonucleolytic cleavage in either 5'- to 3'- or 3'- to 5'-direction to yield nucleoside 5'-phosphates.</text>
        <dbReference type="EC" id="3.1.11.6"/>
    </reaction>
</comment>
<dbReference type="InterPro" id="IPR025824">
    <property type="entry name" value="OB-fold_nuc-bd_dom"/>
</dbReference>
<dbReference type="PANTHER" id="PTHR30008">
    <property type="entry name" value="EXODEOXYRIBONUCLEASE 7 LARGE SUBUNIT"/>
    <property type="match status" value="1"/>
</dbReference>
<gene>
    <name evidence="5" type="primary">xseA</name>
    <name evidence="9" type="ORF">M787_003380</name>
</gene>
<evidence type="ECO:0000313" key="9">
    <source>
        <dbReference type="EMBL" id="ANG66350.1"/>
    </source>
</evidence>
<keyword evidence="2 5" id="KW-0540">Nuclease</keyword>